<name>A0A6C2UHK3_9BACT</name>
<dbReference type="Pfam" id="PF05448">
    <property type="entry name" value="AXE1"/>
    <property type="match status" value="1"/>
</dbReference>
<dbReference type="InterPro" id="IPR002471">
    <property type="entry name" value="Pept_S9_AS"/>
</dbReference>
<keyword evidence="1" id="KW-0378">Hydrolase</keyword>
<evidence type="ECO:0000256" key="1">
    <source>
        <dbReference type="ARBA" id="ARBA00022801"/>
    </source>
</evidence>
<dbReference type="InterPro" id="IPR050261">
    <property type="entry name" value="FrsA_esterase"/>
</dbReference>
<dbReference type="InterPro" id="IPR029058">
    <property type="entry name" value="AB_hydrolase_fold"/>
</dbReference>
<accession>A0A6C2UHK3</accession>
<evidence type="ECO:0000256" key="2">
    <source>
        <dbReference type="SAM" id="MobiDB-lite"/>
    </source>
</evidence>
<evidence type="ECO:0000259" key="3">
    <source>
        <dbReference type="Pfam" id="PF05448"/>
    </source>
</evidence>
<dbReference type="GO" id="GO:0004252">
    <property type="term" value="F:serine-type endopeptidase activity"/>
    <property type="evidence" value="ECO:0007669"/>
    <property type="project" value="InterPro"/>
</dbReference>
<evidence type="ECO:0000313" key="4">
    <source>
        <dbReference type="EMBL" id="VGO18977.1"/>
    </source>
</evidence>
<protein>
    <recommendedName>
        <fullName evidence="3">Acetyl xylan esterase domain-containing protein</fullName>
    </recommendedName>
</protein>
<feature type="domain" description="Acetyl xylan esterase" evidence="3">
    <location>
        <begin position="89"/>
        <end position="240"/>
    </location>
</feature>
<dbReference type="Gene3D" id="3.40.50.1820">
    <property type="entry name" value="alpha/beta hydrolase"/>
    <property type="match status" value="1"/>
</dbReference>
<dbReference type="InterPro" id="IPR008391">
    <property type="entry name" value="AXE1_dom"/>
</dbReference>
<feature type="region of interest" description="Disordered" evidence="2">
    <location>
        <begin position="146"/>
        <end position="173"/>
    </location>
</feature>
<dbReference type="GO" id="GO:0006508">
    <property type="term" value="P:proteolysis"/>
    <property type="evidence" value="ECO:0007669"/>
    <property type="project" value="InterPro"/>
</dbReference>
<dbReference type="AlphaFoldDB" id="A0A6C2UHK3"/>
<feature type="compositionally biased region" description="Basic and acidic residues" evidence="2">
    <location>
        <begin position="146"/>
        <end position="167"/>
    </location>
</feature>
<organism evidence="4 5">
    <name type="scientific">Pontiella sulfatireligans</name>
    <dbReference type="NCBI Taxonomy" id="2750658"/>
    <lineage>
        <taxon>Bacteria</taxon>
        <taxon>Pseudomonadati</taxon>
        <taxon>Kiritimatiellota</taxon>
        <taxon>Kiritimatiellia</taxon>
        <taxon>Kiritimatiellales</taxon>
        <taxon>Pontiellaceae</taxon>
        <taxon>Pontiella</taxon>
    </lineage>
</organism>
<dbReference type="SUPFAM" id="SSF53474">
    <property type="entry name" value="alpha/beta-Hydrolases"/>
    <property type="match status" value="1"/>
</dbReference>
<dbReference type="PROSITE" id="PS00708">
    <property type="entry name" value="PRO_ENDOPEP_SER"/>
    <property type="match status" value="1"/>
</dbReference>
<dbReference type="Proteomes" id="UP000346198">
    <property type="component" value="Unassembled WGS sequence"/>
</dbReference>
<dbReference type="EMBL" id="CAAHFH010000001">
    <property type="protein sequence ID" value="VGO18977.1"/>
    <property type="molecule type" value="Genomic_DNA"/>
</dbReference>
<keyword evidence="5" id="KW-1185">Reference proteome</keyword>
<gene>
    <name evidence="4" type="ORF">SCARR_01031</name>
</gene>
<sequence length="429" mass="46396">MIRHPFGRGGRHKIAQKAQRQKIRGVLCLVSFFAAINIAQGVYSGDYSTECNEVLALGKLTEAPDVRDAAGFESTDHLKAIYFDALDWKGKPTKVFAWLGLPANRSGKVPGIVLVHGGGGSAFKEWVEKWNDQGFAAISIAVEGQTDVKDPNSTDRGKSWKQHEWPGPRRSGIYGDSAEPLKDQWMYHAVADTILANSLLRSLPEVDADKVGLMGISWGGVITSTVMGIDDRFAFAIPTYGCGNLSEAENQYGRALGNNEIYKQVWDPILRLDKATMPALWFSWPGDQHFPLDKQASCYAAMTGDHMVSLIPGMRHGHGAGWNPPDSYAFAKSVVGSGTPWCHQTSAAVKGGTAMVSFASSKPLDGAELISTVDTGITGSRKWVESSAKLKRDGDGWKAAAAVPSGTTAWFVNVRCGKLMASSDFQQVL</sequence>
<proteinExistence type="predicted"/>
<evidence type="ECO:0000313" key="5">
    <source>
        <dbReference type="Proteomes" id="UP000346198"/>
    </source>
</evidence>
<reference evidence="4 5" key="1">
    <citation type="submission" date="2019-04" db="EMBL/GenBank/DDBJ databases">
        <authorList>
            <person name="Van Vliet M D."/>
        </authorList>
    </citation>
    <scope>NUCLEOTIDE SEQUENCE [LARGE SCALE GENOMIC DNA]</scope>
    <source>
        <strain evidence="4 5">F21</strain>
    </source>
</reference>
<dbReference type="PANTHER" id="PTHR22946">
    <property type="entry name" value="DIENELACTONE HYDROLASE DOMAIN-CONTAINING PROTEIN-RELATED"/>
    <property type="match status" value="1"/>
</dbReference>